<name>A0A2P7AK87_9HYPH</name>
<accession>A0A2P7AK87</accession>
<reference evidence="2" key="1">
    <citation type="submission" date="2017-11" db="EMBL/GenBank/DDBJ databases">
        <authorList>
            <person name="Kuznetsova I."/>
            <person name="Sazanova A."/>
            <person name="Chirak E."/>
            <person name="Safronova V."/>
            <person name="Willems A."/>
        </authorList>
    </citation>
    <scope>NUCLEOTIDE SEQUENCE [LARGE SCALE GENOMIC DNA]</scope>
    <source>
        <strain evidence="2">PEPV15</strain>
    </source>
</reference>
<dbReference type="Gene3D" id="3.40.50.300">
    <property type="entry name" value="P-loop containing nucleotide triphosphate hydrolases"/>
    <property type="match status" value="1"/>
</dbReference>
<protein>
    <submittedName>
        <fullName evidence="1">Uncharacterized protein</fullName>
    </submittedName>
</protein>
<dbReference type="EMBL" id="PGGN01000008">
    <property type="protein sequence ID" value="PSH54624.1"/>
    <property type="molecule type" value="Genomic_DNA"/>
</dbReference>
<dbReference type="InterPro" id="IPR027417">
    <property type="entry name" value="P-loop_NTPase"/>
</dbReference>
<organism evidence="1 2">
    <name type="scientific">Phyllobacterium endophyticum</name>
    <dbReference type="NCBI Taxonomy" id="1149773"/>
    <lineage>
        <taxon>Bacteria</taxon>
        <taxon>Pseudomonadati</taxon>
        <taxon>Pseudomonadota</taxon>
        <taxon>Alphaproteobacteria</taxon>
        <taxon>Hyphomicrobiales</taxon>
        <taxon>Phyllobacteriaceae</taxon>
        <taxon>Phyllobacterium</taxon>
    </lineage>
</organism>
<keyword evidence="2" id="KW-1185">Reference proteome</keyword>
<evidence type="ECO:0000313" key="1">
    <source>
        <dbReference type="EMBL" id="PSH54624.1"/>
    </source>
</evidence>
<dbReference type="Proteomes" id="UP000241158">
    <property type="component" value="Unassembled WGS sequence"/>
</dbReference>
<evidence type="ECO:0000313" key="2">
    <source>
        <dbReference type="Proteomes" id="UP000241158"/>
    </source>
</evidence>
<dbReference type="AlphaFoldDB" id="A0A2P7AK87"/>
<dbReference type="Pfam" id="PF13671">
    <property type="entry name" value="AAA_33"/>
    <property type="match status" value="1"/>
</dbReference>
<gene>
    <name evidence="1" type="ORF">CU100_25940</name>
</gene>
<proteinExistence type="predicted"/>
<comment type="caution">
    <text evidence="1">The sequence shown here is derived from an EMBL/GenBank/DDBJ whole genome shotgun (WGS) entry which is preliminary data.</text>
</comment>
<sequence>MHALALSSGVAGVTIGTVADFLSSPKIDETTFFVDRIPREAIGAWAAFFRAVTYERRQHSLRGGPYIVILQPIGLSDDYAARLRAVAPTRKMLGCVSSIDTNAWAAASGISAGTGFLERVAFATTLEVAAWSRDLLQLVLTWAEVDQLSPLSKLQVLARSHAWPFPCWENGLVDLWEGIAVPHAGAAIAHGFQDDIDRRIWTSQARAIFPFLDAARRGAIRKYIDVLDQMVSPKTPYQKRFNDKIVEYRSPWDLELYDICKLLEGKLTAQESKGLIAFRNSRNSLAHGKPIEIASLQKIAAWWQRFTEILPPMVPGWNWPRAGQRLLMTIGPAAGGKSSWAASQVAQVISADCISAEMTKRAVVHDQSSVFRSARAQATKILETGSDVVIDAAHLQLHERVTNAKLVPLDLSVEYVILDRELDAKVLGLTEKMVGKVERAHYQFQTGIEPCLAGDNLVNVKVKDLRAAKS</sequence>